<dbReference type="EMBL" id="JAFIQS020000007">
    <property type="protein sequence ID" value="KAH9479014.1"/>
    <property type="molecule type" value="Genomic_DNA"/>
</dbReference>
<evidence type="ECO:0000313" key="1">
    <source>
        <dbReference type="EMBL" id="KAH9479014.1"/>
    </source>
</evidence>
<keyword evidence="2" id="KW-1185">Reference proteome</keyword>
<protein>
    <submittedName>
        <fullName evidence="1">Uncharacterized protein</fullName>
    </submittedName>
</protein>
<name>A0ACB8GVG2_PSICU</name>
<organism evidence="1 2">
    <name type="scientific">Psilocybe cubensis</name>
    <name type="common">Psychedelic mushroom</name>
    <name type="synonym">Stropharia cubensis</name>
    <dbReference type="NCBI Taxonomy" id="181762"/>
    <lineage>
        <taxon>Eukaryota</taxon>
        <taxon>Fungi</taxon>
        <taxon>Dikarya</taxon>
        <taxon>Basidiomycota</taxon>
        <taxon>Agaricomycotina</taxon>
        <taxon>Agaricomycetes</taxon>
        <taxon>Agaricomycetidae</taxon>
        <taxon>Agaricales</taxon>
        <taxon>Agaricineae</taxon>
        <taxon>Strophariaceae</taxon>
        <taxon>Psilocybe</taxon>
    </lineage>
</organism>
<accession>A0ACB8GVG2</accession>
<proteinExistence type="predicted"/>
<evidence type="ECO:0000313" key="2">
    <source>
        <dbReference type="Proteomes" id="UP000664032"/>
    </source>
</evidence>
<dbReference type="Proteomes" id="UP000664032">
    <property type="component" value="Unassembled WGS sequence"/>
</dbReference>
<reference evidence="1" key="1">
    <citation type="submission" date="2021-10" db="EMBL/GenBank/DDBJ databases">
        <title>Psilocybe cubensis genome.</title>
        <authorList>
            <person name="Mckernan K.J."/>
            <person name="Crawford S."/>
            <person name="Trippe A."/>
            <person name="Kane L.T."/>
            <person name="Mclaughlin S."/>
        </authorList>
    </citation>
    <scope>NUCLEOTIDE SEQUENCE</scope>
    <source>
        <strain evidence="1">MGC-MH-2018</strain>
    </source>
</reference>
<sequence>MDTLSHSSIRVQPDQRVRLFAYLRDKLADGDDDEDEDVHGGRLDEHEEDAHVPPAVVGYEYVLSGGVDSVPD</sequence>
<gene>
    <name evidence="1" type="ORF">JR316_0007588</name>
</gene>
<comment type="caution">
    <text evidence="1">The sequence shown here is derived from an EMBL/GenBank/DDBJ whole genome shotgun (WGS) entry which is preliminary data.</text>
</comment>